<proteinExistence type="predicted"/>
<dbReference type="OrthoDB" id="3352450at2759"/>
<dbReference type="Proteomes" id="UP000772434">
    <property type="component" value="Unassembled WGS sequence"/>
</dbReference>
<accession>A0A9P5U9Y4</accession>
<keyword evidence="2" id="KW-1185">Reference proteome</keyword>
<name>A0A9P5U9Y4_9AGAR</name>
<dbReference type="EMBL" id="JADNRY010000032">
    <property type="protein sequence ID" value="KAF9071449.1"/>
    <property type="molecule type" value="Genomic_DNA"/>
</dbReference>
<evidence type="ECO:0000313" key="1">
    <source>
        <dbReference type="EMBL" id="KAF9071449.1"/>
    </source>
</evidence>
<comment type="caution">
    <text evidence="1">The sequence shown here is derived from an EMBL/GenBank/DDBJ whole genome shotgun (WGS) entry which is preliminary data.</text>
</comment>
<protein>
    <submittedName>
        <fullName evidence="1">Uncharacterized protein</fullName>
    </submittedName>
</protein>
<sequence>MSGQLVLHPEARALAIREARKEGVFAGLTSALASALFGSKVLGLKRYPVLACGAITAVLSGYYFTEAFTEAHLAKMNKELRQRAEAEEKREPNLSY</sequence>
<evidence type="ECO:0000313" key="2">
    <source>
        <dbReference type="Proteomes" id="UP000772434"/>
    </source>
</evidence>
<organism evidence="1 2">
    <name type="scientific">Rhodocollybia butyracea</name>
    <dbReference type="NCBI Taxonomy" id="206335"/>
    <lineage>
        <taxon>Eukaryota</taxon>
        <taxon>Fungi</taxon>
        <taxon>Dikarya</taxon>
        <taxon>Basidiomycota</taxon>
        <taxon>Agaricomycotina</taxon>
        <taxon>Agaricomycetes</taxon>
        <taxon>Agaricomycetidae</taxon>
        <taxon>Agaricales</taxon>
        <taxon>Marasmiineae</taxon>
        <taxon>Omphalotaceae</taxon>
        <taxon>Rhodocollybia</taxon>
    </lineage>
</organism>
<reference evidence="1" key="1">
    <citation type="submission" date="2020-11" db="EMBL/GenBank/DDBJ databases">
        <authorList>
            <consortium name="DOE Joint Genome Institute"/>
            <person name="Ahrendt S."/>
            <person name="Riley R."/>
            <person name="Andreopoulos W."/>
            <person name="Labutti K."/>
            <person name="Pangilinan J."/>
            <person name="Ruiz-Duenas F.J."/>
            <person name="Barrasa J.M."/>
            <person name="Sanchez-Garcia M."/>
            <person name="Camarero S."/>
            <person name="Miyauchi S."/>
            <person name="Serrano A."/>
            <person name="Linde D."/>
            <person name="Babiker R."/>
            <person name="Drula E."/>
            <person name="Ayuso-Fernandez I."/>
            <person name="Pacheco R."/>
            <person name="Padilla G."/>
            <person name="Ferreira P."/>
            <person name="Barriuso J."/>
            <person name="Kellner H."/>
            <person name="Castanera R."/>
            <person name="Alfaro M."/>
            <person name="Ramirez L."/>
            <person name="Pisabarro A.G."/>
            <person name="Kuo A."/>
            <person name="Tritt A."/>
            <person name="Lipzen A."/>
            <person name="He G."/>
            <person name="Yan M."/>
            <person name="Ng V."/>
            <person name="Cullen D."/>
            <person name="Martin F."/>
            <person name="Rosso M.-N."/>
            <person name="Henrissat B."/>
            <person name="Hibbett D."/>
            <person name="Martinez A.T."/>
            <person name="Grigoriev I.V."/>
        </authorList>
    </citation>
    <scope>NUCLEOTIDE SEQUENCE</scope>
    <source>
        <strain evidence="1">AH 40177</strain>
    </source>
</reference>
<gene>
    <name evidence="1" type="ORF">BDP27DRAFT_1322158</name>
</gene>
<dbReference type="AlphaFoldDB" id="A0A9P5U9Y4"/>